<dbReference type="InterPro" id="IPR028082">
    <property type="entry name" value="Peripla_BP_I"/>
</dbReference>
<dbReference type="GO" id="GO:0006865">
    <property type="term" value="P:amino acid transport"/>
    <property type="evidence" value="ECO:0007669"/>
    <property type="project" value="UniProtKB-KW"/>
</dbReference>
<evidence type="ECO:0000256" key="4">
    <source>
        <dbReference type="ARBA" id="ARBA00022970"/>
    </source>
</evidence>
<evidence type="ECO:0000256" key="5">
    <source>
        <dbReference type="SAM" id="Phobius"/>
    </source>
</evidence>
<evidence type="ECO:0000313" key="8">
    <source>
        <dbReference type="Proteomes" id="UP000177838"/>
    </source>
</evidence>
<dbReference type="InterPro" id="IPR051010">
    <property type="entry name" value="BCAA_transport"/>
</dbReference>
<comment type="similarity">
    <text evidence="1">Belongs to the leucine-binding protein family.</text>
</comment>
<keyword evidence="5" id="KW-1133">Transmembrane helix</keyword>
<dbReference type="SUPFAM" id="SSF53822">
    <property type="entry name" value="Periplasmic binding protein-like I"/>
    <property type="match status" value="1"/>
</dbReference>
<evidence type="ECO:0000256" key="1">
    <source>
        <dbReference type="ARBA" id="ARBA00010062"/>
    </source>
</evidence>
<dbReference type="PRINTS" id="PR00337">
    <property type="entry name" value="LEUILEVALBP"/>
</dbReference>
<organism evidence="7 8">
    <name type="scientific">Candidatus Vogelbacteria bacterium RIFOXYD1_FULL_46_19</name>
    <dbReference type="NCBI Taxonomy" id="1802439"/>
    <lineage>
        <taxon>Bacteria</taxon>
        <taxon>Candidatus Vogeliibacteriota</taxon>
    </lineage>
</organism>
<evidence type="ECO:0000259" key="6">
    <source>
        <dbReference type="Pfam" id="PF13458"/>
    </source>
</evidence>
<dbReference type="InterPro" id="IPR028081">
    <property type="entry name" value="Leu-bd"/>
</dbReference>
<feature type="transmembrane region" description="Helical" evidence="5">
    <location>
        <begin position="5"/>
        <end position="23"/>
    </location>
</feature>
<keyword evidence="5" id="KW-0812">Transmembrane</keyword>
<dbReference type="PANTHER" id="PTHR30483">
    <property type="entry name" value="LEUCINE-SPECIFIC-BINDING PROTEIN"/>
    <property type="match status" value="1"/>
</dbReference>
<dbReference type="EMBL" id="MHTK01000006">
    <property type="protein sequence ID" value="OHA59586.1"/>
    <property type="molecule type" value="Genomic_DNA"/>
</dbReference>
<keyword evidence="2" id="KW-0813">Transport</keyword>
<evidence type="ECO:0000256" key="2">
    <source>
        <dbReference type="ARBA" id="ARBA00022448"/>
    </source>
</evidence>
<dbReference type="STRING" id="1802439.A2589_01860"/>
<dbReference type="Proteomes" id="UP000177838">
    <property type="component" value="Unassembled WGS sequence"/>
</dbReference>
<keyword evidence="5" id="KW-0472">Membrane</keyword>
<keyword evidence="4" id="KW-0029">Amino-acid transport</keyword>
<accession>A0A1G2QG94</accession>
<dbReference type="InterPro" id="IPR000709">
    <property type="entry name" value="Leu_Ile_Val-bd"/>
</dbReference>
<dbReference type="Gene3D" id="3.40.50.2300">
    <property type="match status" value="2"/>
</dbReference>
<dbReference type="Pfam" id="PF13458">
    <property type="entry name" value="Peripla_BP_6"/>
    <property type="match status" value="1"/>
</dbReference>
<comment type="caution">
    <text evidence="7">The sequence shown here is derived from an EMBL/GenBank/DDBJ whole genome shotgun (WGS) entry which is preliminary data.</text>
</comment>
<dbReference type="PANTHER" id="PTHR30483:SF6">
    <property type="entry name" value="PERIPLASMIC BINDING PROTEIN OF ABC TRANSPORTER FOR NATURAL AMINO ACIDS"/>
    <property type="match status" value="1"/>
</dbReference>
<dbReference type="CDD" id="cd19984">
    <property type="entry name" value="PBP1_ABC_ligand_binding-like"/>
    <property type="match status" value="1"/>
</dbReference>
<evidence type="ECO:0000256" key="3">
    <source>
        <dbReference type="ARBA" id="ARBA00022729"/>
    </source>
</evidence>
<gene>
    <name evidence="7" type="ORF">A2589_01860</name>
</gene>
<proteinExistence type="inferred from homology"/>
<keyword evidence="3" id="KW-0732">Signal</keyword>
<dbReference type="AlphaFoldDB" id="A0A1G2QG94"/>
<protein>
    <recommendedName>
        <fullName evidence="6">Leucine-binding protein domain-containing protein</fullName>
    </recommendedName>
</protein>
<evidence type="ECO:0000313" key="7">
    <source>
        <dbReference type="EMBL" id="OHA59586.1"/>
    </source>
</evidence>
<sequence>MNNKIVAITVVVVVIVLGVWWYVGKSKAEPASGEPIKIGFVGSLTGGLASWGTESKNSIALAVSEINAEGGVDGRPIEIIYEDGACDAKAATNAAQKLITIDKVPIIISYCSLESVTVAPIAEANKVILFAPAATTPNLTTAGDYVFRLAPSDAAPGKAMGLHMNEEYDKVALITESSEFSQALRNSFLSENKNELVVDETFGPTVNDFRSSLSKLKRFNPEAVFVNANRPTAAGLMVKQARELGLDTKFYGVYWGSDPEFLKVAGQTAEGFRYYSFTVDETRADVQRFLANYEKYVGETAPNPQFAILSYDGMYVLAEAIKEAGTNPDKLRDYLYQMEEFSGLSGNISFDENGDSAGIDFKLFEVRNGKPVEM</sequence>
<feature type="domain" description="Leucine-binding protein" evidence="6">
    <location>
        <begin position="35"/>
        <end position="369"/>
    </location>
</feature>
<reference evidence="7 8" key="1">
    <citation type="journal article" date="2016" name="Nat. Commun.">
        <title>Thousands of microbial genomes shed light on interconnected biogeochemical processes in an aquifer system.</title>
        <authorList>
            <person name="Anantharaman K."/>
            <person name="Brown C.T."/>
            <person name="Hug L.A."/>
            <person name="Sharon I."/>
            <person name="Castelle C.J."/>
            <person name="Probst A.J."/>
            <person name="Thomas B.C."/>
            <person name="Singh A."/>
            <person name="Wilkins M.J."/>
            <person name="Karaoz U."/>
            <person name="Brodie E.L."/>
            <person name="Williams K.H."/>
            <person name="Hubbard S.S."/>
            <person name="Banfield J.F."/>
        </authorList>
    </citation>
    <scope>NUCLEOTIDE SEQUENCE [LARGE SCALE GENOMIC DNA]</scope>
</reference>
<name>A0A1G2QG94_9BACT</name>